<dbReference type="Pfam" id="PF02518">
    <property type="entry name" value="HATPase_c"/>
    <property type="match status" value="1"/>
</dbReference>
<dbReference type="EC" id="2.7.13.3" evidence="2"/>
<name>A0ABW4N550_9CAUL</name>
<evidence type="ECO:0000313" key="11">
    <source>
        <dbReference type="Proteomes" id="UP001597237"/>
    </source>
</evidence>
<proteinExistence type="predicted"/>
<dbReference type="PROSITE" id="PS50113">
    <property type="entry name" value="PAC"/>
    <property type="match status" value="1"/>
</dbReference>
<evidence type="ECO:0000256" key="2">
    <source>
        <dbReference type="ARBA" id="ARBA00012438"/>
    </source>
</evidence>
<dbReference type="NCBIfam" id="TIGR00229">
    <property type="entry name" value="sensory_box"/>
    <property type="match status" value="1"/>
</dbReference>
<feature type="modified residue" description="4-aspartylphosphate" evidence="4">
    <location>
        <position position="617"/>
    </location>
</feature>
<dbReference type="InterPro" id="IPR035965">
    <property type="entry name" value="PAS-like_dom_sf"/>
</dbReference>
<dbReference type="InterPro" id="IPR013655">
    <property type="entry name" value="PAS_fold_3"/>
</dbReference>
<accession>A0ABW4N550</accession>
<evidence type="ECO:0000256" key="4">
    <source>
        <dbReference type="PROSITE-ProRule" id="PRU00169"/>
    </source>
</evidence>
<dbReference type="Pfam" id="PF08447">
    <property type="entry name" value="PAS_3"/>
    <property type="match status" value="1"/>
</dbReference>
<dbReference type="SMART" id="SM00387">
    <property type="entry name" value="HATPase_c"/>
    <property type="match status" value="1"/>
</dbReference>
<dbReference type="CDD" id="cd00082">
    <property type="entry name" value="HisKA"/>
    <property type="match status" value="1"/>
</dbReference>
<dbReference type="PANTHER" id="PTHR43065:SF42">
    <property type="entry name" value="TWO-COMPONENT SENSOR PPRA"/>
    <property type="match status" value="1"/>
</dbReference>
<dbReference type="InterPro" id="IPR005467">
    <property type="entry name" value="His_kinase_dom"/>
</dbReference>
<dbReference type="Gene3D" id="3.40.50.2300">
    <property type="match status" value="1"/>
</dbReference>
<dbReference type="Proteomes" id="UP001597237">
    <property type="component" value="Unassembled WGS sequence"/>
</dbReference>
<dbReference type="SMART" id="SM00388">
    <property type="entry name" value="HisKA"/>
    <property type="match status" value="1"/>
</dbReference>
<feature type="domain" description="Response regulatory" evidence="7">
    <location>
        <begin position="567"/>
        <end position="679"/>
    </location>
</feature>
<dbReference type="SMART" id="SM00448">
    <property type="entry name" value="REC"/>
    <property type="match status" value="1"/>
</dbReference>
<dbReference type="InterPro" id="IPR000700">
    <property type="entry name" value="PAS-assoc_C"/>
</dbReference>
<sequence length="684" mass="74443">MTGARFGPHPIFVLAPVGRDGEVIAGILRDAGLPARLVSAFGGDDGPRYEDGAGLIVTEEAFERLDPTPLYDWLQGQPPWSDYPIVLLRLRDAPVTPRTTTFIESLGKVTILERPLHPITVVAAARSALRARHRQWEAEAFLVERVRAAETLRESEARFRAVSDSAPVLIWMSDARAGFLYANRRHEEMFGQPAESFLGQAWRRVLHPDDADRVADEFLRAAVENIELRTEFRVLDAQGHVRWLRCEATPRSREEPIGHVGSGVDVTDTRLAADQLERLVEARTAELAAANRRLVAEMAEREAMETKLRHAQRLEAVGQLTAGVAHDFNNLLTVVLGGIGFLERTAGASERRRLEMMRVAAERGAKLTAQLLAFSRRQKLEPKPVNLNEAVQGLRDLLQSTIGGGHRLEIELAPELWPALVDPTQIEMVILNLAINARDAMEVGGSLTVQTANVVLDAARERPEEPEPGEYVMVCVRDTGSGIPPQVLERVFDPFFTTKPVGRGSGLGLSQVLGFAVQSGGGVKIETEVGKGTAVQVFLPRARAAATAAPRPSLLADGLLASRKGGVVLLVDDDEMVRESTVQMLQQLGFKVLEAGSGAAALEIIESRTRLDLMLVDFAMPGMNGAEVARAVAARRPGLPVLFVTGYADLSSLSEVDEARILPKPFDAEELARRLSSALAATPA</sequence>
<evidence type="ECO:0000259" key="8">
    <source>
        <dbReference type="PROSITE" id="PS50112"/>
    </source>
</evidence>
<feature type="domain" description="PAC" evidence="9">
    <location>
        <begin position="228"/>
        <end position="278"/>
    </location>
</feature>
<dbReference type="InterPro" id="IPR004358">
    <property type="entry name" value="Sig_transdc_His_kin-like_C"/>
</dbReference>
<dbReference type="PROSITE" id="PS50110">
    <property type="entry name" value="RESPONSE_REGULATORY"/>
    <property type="match status" value="1"/>
</dbReference>
<dbReference type="Gene3D" id="3.30.565.10">
    <property type="entry name" value="Histidine kinase-like ATPase, C-terminal domain"/>
    <property type="match status" value="1"/>
</dbReference>
<evidence type="ECO:0000256" key="5">
    <source>
        <dbReference type="SAM" id="Coils"/>
    </source>
</evidence>
<evidence type="ECO:0000313" key="10">
    <source>
        <dbReference type="EMBL" id="MFD1785247.1"/>
    </source>
</evidence>
<organism evidence="10 11">
    <name type="scientific">Phenylobacterium terrae</name>
    <dbReference type="NCBI Taxonomy" id="2665495"/>
    <lineage>
        <taxon>Bacteria</taxon>
        <taxon>Pseudomonadati</taxon>
        <taxon>Pseudomonadota</taxon>
        <taxon>Alphaproteobacteria</taxon>
        <taxon>Caulobacterales</taxon>
        <taxon>Caulobacteraceae</taxon>
        <taxon>Phenylobacterium</taxon>
    </lineage>
</organism>
<gene>
    <name evidence="10" type="ORF">ACFSC0_17735</name>
</gene>
<keyword evidence="3 4" id="KW-0597">Phosphoprotein</keyword>
<evidence type="ECO:0000256" key="1">
    <source>
        <dbReference type="ARBA" id="ARBA00000085"/>
    </source>
</evidence>
<comment type="caution">
    <text evidence="10">The sequence shown here is derived from an EMBL/GenBank/DDBJ whole genome shotgun (WGS) entry which is preliminary data.</text>
</comment>
<dbReference type="InterPro" id="IPR003594">
    <property type="entry name" value="HATPase_dom"/>
</dbReference>
<dbReference type="SUPFAM" id="SSF55874">
    <property type="entry name" value="ATPase domain of HSP90 chaperone/DNA topoisomerase II/histidine kinase"/>
    <property type="match status" value="1"/>
</dbReference>
<evidence type="ECO:0000256" key="3">
    <source>
        <dbReference type="ARBA" id="ARBA00022553"/>
    </source>
</evidence>
<keyword evidence="5" id="KW-0175">Coiled coil</keyword>
<feature type="coiled-coil region" evidence="5">
    <location>
        <begin position="273"/>
        <end position="307"/>
    </location>
</feature>
<dbReference type="Gene3D" id="1.10.287.130">
    <property type="match status" value="1"/>
</dbReference>
<dbReference type="CDD" id="cd00130">
    <property type="entry name" value="PAS"/>
    <property type="match status" value="1"/>
</dbReference>
<evidence type="ECO:0000259" key="9">
    <source>
        <dbReference type="PROSITE" id="PS50113"/>
    </source>
</evidence>
<reference evidence="11" key="1">
    <citation type="journal article" date="2019" name="Int. J. Syst. Evol. Microbiol.">
        <title>The Global Catalogue of Microorganisms (GCM) 10K type strain sequencing project: providing services to taxonomists for standard genome sequencing and annotation.</title>
        <authorList>
            <consortium name="The Broad Institute Genomics Platform"/>
            <consortium name="The Broad Institute Genome Sequencing Center for Infectious Disease"/>
            <person name="Wu L."/>
            <person name="Ma J."/>
        </authorList>
    </citation>
    <scope>NUCLEOTIDE SEQUENCE [LARGE SCALE GENOMIC DNA]</scope>
    <source>
        <strain evidence="11">DFY28</strain>
    </source>
</reference>
<dbReference type="InterPro" id="IPR011006">
    <property type="entry name" value="CheY-like_superfamily"/>
</dbReference>
<dbReference type="Pfam" id="PF00072">
    <property type="entry name" value="Response_reg"/>
    <property type="match status" value="1"/>
</dbReference>
<protein>
    <recommendedName>
        <fullName evidence="2">histidine kinase</fullName>
        <ecNumber evidence="2">2.7.13.3</ecNumber>
    </recommendedName>
</protein>
<dbReference type="InterPro" id="IPR003661">
    <property type="entry name" value="HisK_dim/P_dom"/>
</dbReference>
<dbReference type="Gene3D" id="3.30.450.20">
    <property type="entry name" value="PAS domain"/>
    <property type="match status" value="1"/>
</dbReference>
<evidence type="ECO:0000259" key="6">
    <source>
        <dbReference type="PROSITE" id="PS50109"/>
    </source>
</evidence>
<feature type="domain" description="Histidine kinase" evidence="6">
    <location>
        <begin position="323"/>
        <end position="543"/>
    </location>
</feature>
<dbReference type="PRINTS" id="PR00344">
    <property type="entry name" value="BCTRLSENSOR"/>
</dbReference>
<dbReference type="RefSeq" id="WP_377282199.1">
    <property type="nucleotide sequence ID" value="NZ_JBHRSI010000005.1"/>
</dbReference>
<dbReference type="InterPro" id="IPR001789">
    <property type="entry name" value="Sig_transdc_resp-reg_receiver"/>
</dbReference>
<dbReference type="SUPFAM" id="SSF55785">
    <property type="entry name" value="PYP-like sensor domain (PAS domain)"/>
    <property type="match status" value="1"/>
</dbReference>
<dbReference type="Pfam" id="PF00512">
    <property type="entry name" value="HisKA"/>
    <property type="match status" value="1"/>
</dbReference>
<dbReference type="PROSITE" id="PS50112">
    <property type="entry name" value="PAS"/>
    <property type="match status" value="1"/>
</dbReference>
<dbReference type="InterPro" id="IPR000014">
    <property type="entry name" value="PAS"/>
</dbReference>
<dbReference type="PANTHER" id="PTHR43065">
    <property type="entry name" value="SENSOR HISTIDINE KINASE"/>
    <property type="match status" value="1"/>
</dbReference>
<comment type="catalytic activity">
    <reaction evidence="1">
        <text>ATP + protein L-histidine = ADP + protein N-phospho-L-histidine.</text>
        <dbReference type="EC" id="2.7.13.3"/>
    </reaction>
</comment>
<dbReference type="PROSITE" id="PS50109">
    <property type="entry name" value="HIS_KIN"/>
    <property type="match status" value="1"/>
</dbReference>
<dbReference type="InterPro" id="IPR036890">
    <property type="entry name" value="HATPase_C_sf"/>
</dbReference>
<dbReference type="EMBL" id="JBHUEY010000006">
    <property type="protein sequence ID" value="MFD1785247.1"/>
    <property type="molecule type" value="Genomic_DNA"/>
</dbReference>
<keyword evidence="11" id="KW-1185">Reference proteome</keyword>
<dbReference type="SUPFAM" id="SSF52172">
    <property type="entry name" value="CheY-like"/>
    <property type="match status" value="1"/>
</dbReference>
<dbReference type="SMART" id="SM00091">
    <property type="entry name" value="PAS"/>
    <property type="match status" value="1"/>
</dbReference>
<evidence type="ECO:0000259" key="7">
    <source>
        <dbReference type="PROSITE" id="PS50110"/>
    </source>
</evidence>
<feature type="domain" description="PAS" evidence="8">
    <location>
        <begin position="155"/>
        <end position="226"/>
    </location>
</feature>
<dbReference type="SUPFAM" id="SSF47384">
    <property type="entry name" value="Homodimeric domain of signal transducing histidine kinase"/>
    <property type="match status" value="1"/>
</dbReference>
<dbReference type="InterPro" id="IPR036097">
    <property type="entry name" value="HisK_dim/P_sf"/>
</dbReference>